<reference evidence="1" key="1">
    <citation type="journal article" date="2023" name="G3 (Bethesda)">
        <title>A reference genome for the long-term kleptoplast-retaining sea slug Elysia crispata morphotype clarki.</title>
        <authorList>
            <person name="Eastman K.E."/>
            <person name="Pendleton A.L."/>
            <person name="Shaikh M.A."/>
            <person name="Suttiyut T."/>
            <person name="Ogas R."/>
            <person name="Tomko P."/>
            <person name="Gavelis G."/>
            <person name="Widhalm J.R."/>
            <person name="Wisecaver J.H."/>
        </authorList>
    </citation>
    <scope>NUCLEOTIDE SEQUENCE</scope>
    <source>
        <strain evidence="1">ECLA1</strain>
    </source>
</reference>
<dbReference type="Proteomes" id="UP001283361">
    <property type="component" value="Unassembled WGS sequence"/>
</dbReference>
<evidence type="ECO:0000313" key="1">
    <source>
        <dbReference type="EMBL" id="KAK3766145.1"/>
    </source>
</evidence>
<organism evidence="1 2">
    <name type="scientific">Elysia crispata</name>
    <name type="common">lettuce slug</name>
    <dbReference type="NCBI Taxonomy" id="231223"/>
    <lineage>
        <taxon>Eukaryota</taxon>
        <taxon>Metazoa</taxon>
        <taxon>Spiralia</taxon>
        <taxon>Lophotrochozoa</taxon>
        <taxon>Mollusca</taxon>
        <taxon>Gastropoda</taxon>
        <taxon>Heterobranchia</taxon>
        <taxon>Euthyneura</taxon>
        <taxon>Panpulmonata</taxon>
        <taxon>Sacoglossa</taxon>
        <taxon>Placobranchoidea</taxon>
        <taxon>Plakobranchidae</taxon>
        <taxon>Elysia</taxon>
    </lineage>
</organism>
<evidence type="ECO:0000313" key="2">
    <source>
        <dbReference type="Proteomes" id="UP001283361"/>
    </source>
</evidence>
<comment type="caution">
    <text evidence="1">The sequence shown here is derived from an EMBL/GenBank/DDBJ whole genome shotgun (WGS) entry which is preliminary data.</text>
</comment>
<keyword evidence="2" id="KW-1185">Reference proteome</keyword>
<dbReference type="EMBL" id="JAWDGP010004257">
    <property type="protein sequence ID" value="KAK3766145.1"/>
    <property type="molecule type" value="Genomic_DNA"/>
</dbReference>
<accession>A0AAE0ZBE5</accession>
<gene>
    <name evidence="1" type="ORF">RRG08_017509</name>
</gene>
<proteinExistence type="predicted"/>
<name>A0AAE0ZBE5_9GAST</name>
<dbReference type="AlphaFoldDB" id="A0AAE0ZBE5"/>
<sequence length="191" mass="21351">MIFTVTSPATAAKFVSSHICLSFSTRLDSPVCTVSCSIILKLFNPSLARPVQGVSALVNLPWSYGSTPPGLTVRWFPDTARPQGCPKWYRTAASVGCNGKASQVLSPGEEQTALGSVRSEKLLNKIHLPFGNFYSFCFIRGKERSVLYPQDEKSVVCFILRKKERSVLYPQDEKSVVCFILRRKERIVLYH</sequence>
<protein>
    <submittedName>
        <fullName evidence="1">Uncharacterized protein</fullName>
    </submittedName>
</protein>